<dbReference type="KEGG" id="aten:116291964"/>
<dbReference type="InterPro" id="IPR008653">
    <property type="entry name" value="IER"/>
</dbReference>
<proteinExistence type="inferred from homology"/>
<protein>
    <submittedName>
        <fullName evidence="3">Uncharacterized protein LOC116291964</fullName>
    </submittedName>
</protein>
<sequence length="239" mass="26451">MEREMERIIQVSLTKITDCRRRRGGPMLRRSLLVSNVLNNALTSSETSYGHYRTPKDGDVDCDGLEQESVCLERPVLLRDDTGGSGNAHELRNSTNNMDSKVLCERTADNQVTNMNISKEVNPKVLHSSALANCSSGNKESKAVKRPRSHYANDTCENHAVTRKRCRTEQNTTERNTLDAENIEPMDVSGLVNVFSNSLSGLSGFSSKSSNDSFIFSCITPPVNGVYSQPSWQQTVAAF</sequence>
<dbReference type="OrthoDB" id="5973588at2759"/>
<reference evidence="3" key="1">
    <citation type="submission" date="2025-08" db="UniProtKB">
        <authorList>
            <consortium name="RefSeq"/>
        </authorList>
    </citation>
    <scope>IDENTIFICATION</scope>
    <source>
        <tissue evidence="3">Tentacle</tissue>
    </source>
</reference>
<organism evidence="2 3">
    <name type="scientific">Actinia tenebrosa</name>
    <name type="common">Australian red waratah sea anemone</name>
    <dbReference type="NCBI Taxonomy" id="6105"/>
    <lineage>
        <taxon>Eukaryota</taxon>
        <taxon>Metazoa</taxon>
        <taxon>Cnidaria</taxon>
        <taxon>Anthozoa</taxon>
        <taxon>Hexacorallia</taxon>
        <taxon>Actiniaria</taxon>
        <taxon>Actiniidae</taxon>
        <taxon>Actinia</taxon>
    </lineage>
</organism>
<dbReference type="RefSeq" id="XP_031555059.1">
    <property type="nucleotide sequence ID" value="XM_031699199.1"/>
</dbReference>
<name>A0A6P8HF70_ACTTE</name>
<evidence type="ECO:0000313" key="3">
    <source>
        <dbReference type="RefSeq" id="XP_031555059.1"/>
    </source>
</evidence>
<dbReference type="GeneID" id="116291964"/>
<gene>
    <name evidence="3" type="primary">LOC116291964</name>
</gene>
<evidence type="ECO:0000256" key="1">
    <source>
        <dbReference type="ARBA" id="ARBA00006186"/>
    </source>
</evidence>
<dbReference type="AlphaFoldDB" id="A0A6P8HF70"/>
<dbReference type="InParanoid" id="A0A6P8HF70"/>
<accession>A0A6P8HF70</accession>
<dbReference type="Pfam" id="PF05760">
    <property type="entry name" value="IER"/>
    <property type="match status" value="1"/>
</dbReference>
<dbReference type="PANTHER" id="PTHR15895">
    <property type="entry name" value="IMMEDIATE EARLY RESPONSE GENE"/>
    <property type="match status" value="1"/>
</dbReference>
<comment type="similarity">
    <text evidence="1">Belongs to the IER family.</text>
</comment>
<dbReference type="Proteomes" id="UP000515163">
    <property type="component" value="Unplaced"/>
</dbReference>
<keyword evidence="2" id="KW-1185">Reference proteome</keyword>
<evidence type="ECO:0000313" key="2">
    <source>
        <dbReference type="Proteomes" id="UP000515163"/>
    </source>
</evidence>